<name>A0ABZ2KS73_9BACT</name>
<dbReference type="EMBL" id="CP089982">
    <property type="protein sequence ID" value="WXA99890.1"/>
    <property type="molecule type" value="Genomic_DNA"/>
</dbReference>
<sequence>MKVLACSSFALVLVCGCASSIPEIESPVGEAHHETPHFVPSETDIFSEQYSDVDPSALDQFRAELEPHGSWEEDRRLGTVWYPSRAEVGANFTPYATHGRWTYGQGEYVWVSTLPWGWATFHYGRWMFSGPRGWAWVPGRRYAGAWVVWRTGSSGYVGWGPAPANWYWQNDVPVRTPKPTTLGFVYCKTTDLFAHSIATKLIGMPDVVRIATETKPYAWQEKSASLAPMSNAPHPTELGISQANIAITPSDDPALQRAWLLARPGGARAAGVRPLLGSDPPRLKEWVIGRPRYIQSSSNEGK</sequence>
<dbReference type="Proteomes" id="UP001379533">
    <property type="component" value="Chromosome"/>
</dbReference>
<protein>
    <recommendedName>
        <fullName evidence="4">Lipoprotein</fullName>
    </recommendedName>
</protein>
<dbReference type="InterPro" id="IPR046535">
    <property type="entry name" value="DUF6600"/>
</dbReference>
<dbReference type="PROSITE" id="PS51257">
    <property type="entry name" value="PROKAR_LIPOPROTEIN"/>
    <property type="match status" value="1"/>
</dbReference>
<reference evidence="2 3" key="1">
    <citation type="submission" date="2021-12" db="EMBL/GenBank/DDBJ databases">
        <title>Discovery of the Pendulisporaceae a myxobacterial family with distinct sporulation behavior and unique specialized metabolism.</title>
        <authorList>
            <person name="Garcia R."/>
            <person name="Popoff A."/>
            <person name="Bader C.D."/>
            <person name="Loehr J."/>
            <person name="Walesch S."/>
            <person name="Walt C."/>
            <person name="Boldt J."/>
            <person name="Bunk B."/>
            <person name="Haeckl F.J.F.P.J."/>
            <person name="Gunesch A.P."/>
            <person name="Birkelbach J."/>
            <person name="Nuebel U."/>
            <person name="Pietschmann T."/>
            <person name="Bach T."/>
            <person name="Mueller R."/>
        </authorList>
    </citation>
    <scope>NUCLEOTIDE SEQUENCE [LARGE SCALE GENOMIC DNA]</scope>
    <source>
        <strain evidence="2 3">MSr12523</strain>
    </source>
</reference>
<evidence type="ECO:0000256" key="1">
    <source>
        <dbReference type="SAM" id="SignalP"/>
    </source>
</evidence>
<evidence type="ECO:0000313" key="3">
    <source>
        <dbReference type="Proteomes" id="UP001379533"/>
    </source>
</evidence>
<dbReference type="Pfam" id="PF20245">
    <property type="entry name" value="DUF6600"/>
    <property type="match status" value="1"/>
</dbReference>
<organism evidence="2 3">
    <name type="scientific">Pendulispora brunnea</name>
    <dbReference type="NCBI Taxonomy" id="2905690"/>
    <lineage>
        <taxon>Bacteria</taxon>
        <taxon>Pseudomonadati</taxon>
        <taxon>Myxococcota</taxon>
        <taxon>Myxococcia</taxon>
        <taxon>Myxococcales</taxon>
        <taxon>Sorangiineae</taxon>
        <taxon>Pendulisporaceae</taxon>
        <taxon>Pendulispora</taxon>
    </lineage>
</organism>
<evidence type="ECO:0000313" key="2">
    <source>
        <dbReference type="EMBL" id="WXA99890.1"/>
    </source>
</evidence>
<feature type="chain" id="PRO_5047078596" description="Lipoprotein" evidence="1">
    <location>
        <begin position="21"/>
        <end position="302"/>
    </location>
</feature>
<keyword evidence="3" id="KW-1185">Reference proteome</keyword>
<evidence type="ECO:0008006" key="4">
    <source>
        <dbReference type="Google" id="ProtNLM"/>
    </source>
</evidence>
<proteinExistence type="predicted"/>
<accession>A0ABZ2KS73</accession>
<keyword evidence="1" id="KW-0732">Signal</keyword>
<gene>
    <name evidence="2" type="ORF">LZC95_24125</name>
</gene>
<dbReference type="RefSeq" id="WP_394850531.1">
    <property type="nucleotide sequence ID" value="NZ_CP089982.1"/>
</dbReference>
<feature type="signal peptide" evidence="1">
    <location>
        <begin position="1"/>
        <end position="20"/>
    </location>
</feature>